<dbReference type="HOGENOM" id="CLU_1632976_0_0_6"/>
<dbReference type="EMBL" id="CP010427">
    <property type="protein sequence ID" value="AJC48803.1"/>
    <property type="molecule type" value="Genomic_DNA"/>
</dbReference>
<feature type="chain" id="PRO_5002036252" evidence="1">
    <location>
        <begin position="21"/>
        <end position="161"/>
    </location>
</feature>
<evidence type="ECO:0000313" key="2">
    <source>
        <dbReference type="EMBL" id="AJC48803.1"/>
    </source>
</evidence>
<dbReference type="STRING" id="594679.SD28_03720"/>
<feature type="signal peptide" evidence="1">
    <location>
        <begin position="1"/>
        <end position="20"/>
    </location>
</feature>
<reference evidence="2 3" key="1">
    <citation type="submission" date="2014-12" db="EMBL/GenBank/DDBJ databases">
        <title>Complete genome sequence of Francisella guanzhouensis strain 08HL01032 isolated from air-conditioning system in China.</title>
        <authorList>
            <person name="Svensson D."/>
            <person name="Ohrman C."/>
            <person name="Backman S."/>
            <person name="Karlsson E."/>
            <person name="Nilsson E."/>
            <person name="Bystrom M."/>
            <person name="Larkeryd A."/>
            <person name="Stenberg P."/>
            <person name="Scholtz H.C."/>
            <person name="Forsman M."/>
            <person name="Sjodin A."/>
        </authorList>
    </citation>
    <scope>NUCLEOTIDE SEQUENCE [LARGE SCALE GENOMIC DNA]</scope>
    <source>
        <strain evidence="2 3">08HL01032</strain>
    </source>
</reference>
<dbReference type="AlphaFoldDB" id="A0A0A8E470"/>
<protein>
    <submittedName>
        <fullName evidence="2">Uncharacterized protein</fullName>
    </submittedName>
</protein>
<proteinExistence type="predicted"/>
<keyword evidence="1" id="KW-0732">Signal</keyword>
<dbReference type="Proteomes" id="UP000031104">
    <property type="component" value="Chromosome"/>
</dbReference>
<name>A0A0A8E470_9GAMM</name>
<keyword evidence="3" id="KW-1185">Reference proteome</keyword>
<organism evidence="2 3">
    <name type="scientific">Allofrancisella guangzhouensis</name>
    <dbReference type="NCBI Taxonomy" id="594679"/>
    <lineage>
        <taxon>Bacteria</taxon>
        <taxon>Pseudomonadati</taxon>
        <taxon>Pseudomonadota</taxon>
        <taxon>Gammaproteobacteria</taxon>
        <taxon>Thiotrichales</taxon>
        <taxon>Francisellaceae</taxon>
        <taxon>Allofrancisella</taxon>
    </lineage>
</organism>
<accession>A0A0A8E470</accession>
<dbReference type="RefSeq" id="WP_039124218.1">
    <property type="nucleotide sequence ID" value="NZ_CP010427.1"/>
</dbReference>
<dbReference type="OrthoDB" id="5605688at2"/>
<gene>
    <name evidence="2" type="ORF">SD28_03720</name>
</gene>
<evidence type="ECO:0000313" key="3">
    <source>
        <dbReference type="Proteomes" id="UP000031104"/>
    </source>
</evidence>
<sequence>MKKTFLAVILSVSTISLVLAMTSNSTKNNDPKCHKQQHSDKLVSIYTKDASSSQIIDTITFKNQDNYNVFYCKDNSWCEVVNQKDGNVGWIDLGEFKKAQDKYAKRMYKKHLVQKLEQDNQLQGQRIAELQRVVIKMQKDFSLALQNQQIQINQLKQAIYR</sequence>
<evidence type="ECO:0000256" key="1">
    <source>
        <dbReference type="SAM" id="SignalP"/>
    </source>
</evidence>
<dbReference type="KEGG" id="fgu:SD28_03720"/>